<keyword evidence="15" id="KW-1185">Reference proteome</keyword>
<keyword evidence="11" id="KW-0812">Transmembrane</keyword>
<evidence type="ECO:0000256" key="1">
    <source>
        <dbReference type="ARBA" id="ARBA00004370"/>
    </source>
</evidence>
<protein>
    <recommendedName>
        <fullName evidence="5 11">Dihydroorotate dehydrogenase (quinone), mitochondrial</fullName>
        <shortName evidence="11">DHOdehase</shortName>
        <ecNumber evidence="4 11">1.3.5.2</ecNumber>
    </recommendedName>
</protein>
<keyword evidence="11" id="KW-0999">Mitochondrion inner membrane</keyword>
<keyword evidence="11" id="KW-0496">Mitochondrion</keyword>
<dbReference type="EC" id="1.3.5.2" evidence="4 11"/>
<keyword evidence="6 11" id="KW-0285">Flavoprotein</keyword>
<dbReference type="OrthoDB" id="14784at2759"/>
<evidence type="ECO:0000256" key="12">
    <source>
        <dbReference type="SAM" id="MobiDB-lite"/>
    </source>
</evidence>
<evidence type="ECO:0000256" key="3">
    <source>
        <dbReference type="ARBA" id="ARBA00005359"/>
    </source>
</evidence>
<dbReference type="NCBIfam" id="NF003652">
    <property type="entry name" value="PRK05286.2-5"/>
    <property type="match status" value="1"/>
</dbReference>
<evidence type="ECO:0000256" key="5">
    <source>
        <dbReference type="ARBA" id="ARBA00017599"/>
    </source>
</evidence>
<dbReference type="CDD" id="cd04738">
    <property type="entry name" value="DHOD_2_like"/>
    <property type="match status" value="1"/>
</dbReference>
<evidence type="ECO:0000256" key="9">
    <source>
        <dbReference type="ARBA" id="ARBA00023136"/>
    </source>
</evidence>
<dbReference type="PROSITE" id="PS00912">
    <property type="entry name" value="DHODEHASE_2"/>
    <property type="match status" value="1"/>
</dbReference>
<feature type="compositionally biased region" description="Low complexity" evidence="12">
    <location>
        <begin position="148"/>
        <end position="159"/>
    </location>
</feature>
<evidence type="ECO:0000313" key="15">
    <source>
        <dbReference type="Proteomes" id="UP000221165"/>
    </source>
</evidence>
<gene>
    <name evidence="14" type="ORF">CSUI_008592</name>
</gene>
<evidence type="ECO:0000256" key="2">
    <source>
        <dbReference type="ARBA" id="ARBA00005161"/>
    </source>
</evidence>
<comment type="similarity">
    <text evidence="3 11">Belongs to the dihydroorotate dehydrogenase family. Type 2 subfamily.</text>
</comment>
<dbReference type="InterPro" id="IPR001295">
    <property type="entry name" value="Dihydroorotate_DH_CS"/>
</dbReference>
<dbReference type="EMBL" id="MIGC01004858">
    <property type="protein sequence ID" value="PHJ17584.1"/>
    <property type="molecule type" value="Genomic_DNA"/>
</dbReference>
<evidence type="ECO:0000256" key="8">
    <source>
        <dbReference type="ARBA" id="ARBA00023002"/>
    </source>
</evidence>
<feature type="compositionally biased region" description="Low complexity" evidence="12">
    <location>
        <begin position="451"/>
        <end position="464"/>
    </location>
</feature>
<keyword evidence="11" id="KW-1133">Transmembrane helix</keyword>
<evidence type="ECO:0000256" key="7">
    <source>
        <dbReference type="ARBA" id="ARBA00022643"/>
    </source>
</evidence>
<feature type="compositionally biased region" description="Basic residues" evidence="12">
    <location>
        <begin position="620"/>
        <end position="638"/>
    </location>
</feature>
<dbReference type="VEuPathDB" id="ToxoDB:CSUI_008592"/>
<dbReference type="Proteomes" id="UP000221165">
    <property type="component" value="Unassembled WGS sequence"/>
</dbReference>
<dbReference type="InterPro" id="IPR005720">
    <property type="entry name" value="Dihydroorotate_DH_cat"/>
</dbReference>
<keyword evidence="8 11" id="KW-0560">Oxidoreductase</keyword>
<evidence type="ECO:0000256" key="11">
    <source>
        <dbReference type="RuleBase" id="RU361255"/>
    </source>
</evidence>
<dbReference type="UniPathway" id="UPA00070">
    <property type="reaction ID" value="UER00946"/>
</dbReference>
<accession>A0A2C6KM99</accession>
<dbReference type="GeneID" id="94431931"/>
<dbReference type="RefSeq" id="XP_067919302.1">
    <property type="nucleotide sequence ID" value="XM_068068720.1"/>
</dbReference>
<feature type="region of interest" description="Disordered" evidence="12">
    <location>
        <begin position="617"/>
        <end position="638"/>
    </location>
</feature>
<keyword evidence="9 11" id="KW-0472">Membrane</keyword>
<dbReference type="InterPro" id="IPR050074">
    <property type="entry name" value="DHO_dehydrogenase"/>
</dbReference>
<comment type="caution">
    <text evidence="14">The sequence shown here is derived from an EMBL/GenBank/DDBJ whole genome shotgun (WGS) entry which is preliminary data.</text>
</comment>
<dbReference type="PANTHER" id="PTHR48109:SF4">
    <property type="entry name" value="DIHYDROOROTATE DEHYDROGENASE (QUINONE), MITOCHONDRIAL"/>
    <property type="match status" value="1"/>
</dbReference>
<dbReference type="InterPro" id="IPR005719">
    <property type="entry name" value="Dihydroorotate_DH_2"/>
</dbReference>
<feature type="region of interest" description="Disordered" evidence="12">
    <location>
        <begin position="437"/>
        <end position="470"/>
    </location>
</feature>
<dbReference type="GO" id="GO:0006207">
    <property type="term" value="P:'de novo' pyrimidine nucleobase biosynthetic process"/>
    <property type="evidence" value="ECO:0007669"/>
    <property type="project" value="InterPro"/>
</dbReference>
<dbReference type="GO" id="GO:0005743">
    <property type="term" value="C:mitochondrial inner membrane"/>
    <property type="evidence" value="ECO:0007669"/>
    <property type="project" value="UniProtKB-SubCell"/>
</dbReference>
<proteinExistence type="inferred from homology"/>
<feature type="region of interest" description="Disordered" evidence="12">
    <location>
        <begin position="142"/>
        <end position="170"/>
    </location>
</feature>
<dbReference type="AlphaFoldDB" id="A0A2C6KM99"/>
<comment type="pathway">
    <text evidence="2 11">Pyrimidine metabolism; UMP biosynthesis via de novo pathway; orotate from (S)-dihydroorotate (quinone route): step 1/1.</text>
</comment>
<dbReference type="PROSITE" id="PS00911">
    <property type="entry name" value="DHODEHASE_1"/>
    <property type="match status" value="1"/>
</dbReference>
<reference evidence="14 15" key="1">
    <citation type="journal article" date="2017" name="Int. J. Parasitol.">
        <title>The genome of the protozoan parasite Cystoisospora suis and a reverse vaccinology approach to identify vaccine candidates.</title>
        <authorList>
            <person name="Palmieri N."/>
            <person name="Shrestha A."/>
            <person name="Ruttkowski B."/>
            <person name="Beck T."/>
            <person name="Vogl C."/>
            <person name="Tomley F."/>
            <person name="Blake D.P."/>
            <person name="Joachim A."/>
        </authorList>
    </citation>
    <scope>NUCLEOTIDE SEQUENCE [LARGE SCALE GENOMIC DNA]</scope>
    <source>
        <strain evidence="14 15">Wien I</strain>
    </source>
</reference>
<comment type="subcellular location">
    <subcellularLocation>
        <location evidence="1">Membrane</location>
    </subcellularLocation>
    <subcellularLocation>
        <location evidence="11">Mitochondrion inner membrane</location>
        <topology evidence="11">Single-pass membrane protein</topology>
    </subcellularLocation>
</comment>
<dbReference type="NCBIfam" id="TIGR01036">
    <property type="entry name" value="pyrD_sub2"/>
    <property type="match status" value="1"/>
</dbReference>
<feature type="compositionally biased region" description="Basic and acidic residues" evidence="12">
    <location>
        <begin position="437"/>
        <end position="449"/>
    </location>
</feature>
<comment type="catalytic activity">
    <reaction evidence="10 11">
        <text>(S)-dihydroorotate + a quinone = orotate + a quinol</text>
        <dbReference type="Rhea" id="RHEA:30187"/>
        <dbReference type="ChEBI" id="CHEBI:24646"/>
        <dbReference type="ChEBI" id="CHEBI:30839"/>
        <dbReference type="ChEBI" id="CHEBI:30864"/>
        <dbReference type="ChEBI" id="CHEBI:132124"/>
        <dbReference type="EC" id="1.3.5.2"/>
    </reaction>
</comment>
<sequence length="638" mass="69329">MASFVAHSGRSCLLGWHARCTYTFRKHVLGSFSTSCPHMVRGNSCRLMTTRRLPPASRLLQVNLSSLDRSVPPEQTSSFSLFLREGLFFERRSVSSYGSPHFTALTTCRSSGRTEGGAVRGRGLASSPLLGVYVHLRHHSTVSGGNRATSSAAAKESSSTPPPYGGIPAKHINPEEVERLVSTRAAAERKSNRLLVLTVILLGVGVYTYYGIQDVSSSLYSLYEPCTSFLFSYFNSIALLNPETAHHYAIEMAKRGWVPADYDREEQAMNVEIGGLRFFNPIGLAAGFDKHAEAPAAFLKMGFGFVEVGSITPEPQPGNPSPRLFRLVEDRGIINRFGFNSKGADHAQKRLEEFAANRWKDPIVSNGVLGVNLGKNKTSEDAVGDAKVGVRKLARYADYLVINLSSPNTPGLRSLQQKSHLTAIIDGVHEELNELDKHAHRQGEERREGTSSSSSSNPSSLSIPPSSPFYLNQTGKRPLLFVKIAPDLSMEEKQSIAEVALEKKIGGLIVTNTTIQRPESLRSCHKTETGGLSGRPLRELSTACVADMYALTGGKVPIIASGGVESGADALAKIEAGASLVEIYTSMIYKGPQVVRNIKNELYSLLNSKGYPSVAAAVGQKHRGQDKKVKKVLPPRFD</sequence>
<dbReference type="PANTHER" id="PTHR48109">
    <property type="entry name" value="DIHYDROOROTATE DEHYDROGENASE (QUINONE), MITOCHONDRIAL-RELATED"/>
    <property type="match status" value="1"/>
</dbReference>
<comment type="cofactor">
    <cofactor evidence="11">
        <name>FMN</name>
        <dbReference type="ChEBI" id="CHEBI:58210"/>
    </cofactor>
    <text evidence="11">Binds 1 FMN per subunit.</text>
</comment>
<dbReference type="Pfam" id="PF01180">
    <property type="entry name" value="DHO_dh"/>
    <property type="match status" value="1"/>
</dbReference>
<keyword evidence="7 11" id="KW-0288">FMN</keyword>
<dbReference type="GO" id="GO:0106430">
    <property type="term" value="F:dihydroorotate dehydrogenase (quinone) activity"/>
    <property type="evidence" value="ECO:0007669"/>
    <property type="project" value="UniProtKB-EC"/>
</dbReference>
<dbReference type="SUPFAM" id="SSF51395">
    <property type="entry name" value="FMN-linked oxidoreductases"/>
    <property type="match status" value="1"/>
</dbReference>
<evidence type="ECO:0000256" key="4">
    <source>
        <dbReference type="ARBA" id="ARBA00012791"/>
    </source>
</evidence>
<organism evidence="14 15">
    <name type="scientific">Cystoisospora suis</name>
    <dbReference type="NCBI Taxonomy" id="483139"/>
    <lineage>
        <taxon>Eukaryota</taxon>
        <taxon>Sar</taxon>
        <taxon>Alveolata</taxon>
        <taxon>Apicomplexa</taxon>
        <taxon>Conoidasida</taxon>
        <taxon>Coccidia</taxon>
        <taxon>Eucoccidiorida</taxon>
        <taxon>Eimeriorina</taxon>
        <taxon>Sarcocystidae</taxon>
        <taxon>Cystoisospora</taxon>
    </lineage>
</organism>
<evidence type="ECO:0000259" key="13">
    <source>
        <dbReference type="Pfam" id="PF01180"/>
    </source>
</evidence>
<dbReference type="GO" id="GO:0044205">
    <property type="term" value="P:'de novo' UMP biosynthetic process"/>
    <property type="evidence" value="ECO:0007669"/>
    <property type="project" value="UniProtKB-UniPathway"/>
</dbReference>
<feature type="domain" description="Dihydroorotate dehydrogenase catalytic" evidence="13">
    <location>
        <begin position="270"/>
        <end position="606"/>
    </location>
</feature>
<dbReference type="InterPro" id="IPR013785">
    <property type="entry name" value="Aldolase_TIM"/>
</dbReference>
<evidence type="ECO:0000313" key="14">
    <source>
        <dbReference type="EMBL" id="PHJ17584.1"/>
    </source>
</evidence>
<evidence type="ECO:0000256" key="6">
    <source>
        <dbReference type="ARBA" id="ARBA00022630"/>
    </source>
</evidence>
<dbReference type="Gene3D" id="3.20.20.70">
    <property type="entry name" value="Aldolase class I"/>
    <property type="match status" value="1"/>
</dbReference>
<evidence type="ECO:0000256" key="10">
    <source>
        <dbReference type="ARBA" id="ARBA00048639"/>
    </source>
</evidence>
<feature type="transmembrane region" description="Helical" evidence="11">
    <location>
        <begin position="194"/>
        <end position="212"/>
    </location>
</feature>
<name>A0A2C6KM99_9APIC</name>